<dbReference type="InterPro" id="IPR002913">
    <property type="entry name" value="START_lipid-bd_dom"/>
</dbReference>
<evidence type="ECO:0000259" key="2">
    <source>
        <dbReference type="PROSITE" id="PS50848"/>
    </source>
</evidence>
<evidence type="ECO:0000256" key="1">
    <source>
        <dbReference type="SAM" id="MobiDB-lite"/>
    </source>
</evidence>
<proteinExistence type="predicted"/>
<dbReference type="Pfam" id="PF01852">
    <property type="entry name" value="START"/>
    <property type="match status" value="1"/>
</dbReference>
<dbReference type="PANTHER" id="PTHR46289">
    <property type="entry name" value="52 KDA REPRESSOR OF THE INHIBITOR OF THE PROTEIN KINASE-LIKE PROTEIN-RELATED"/>
    <property type="match status" value="1"/>
</dbReference>
<feature type="non-terminal residue" evidence="3">
    <location>
        <position position="1"/>
    </location>
</feature>
<protein>
    <recommendedName>
        <fullName evidence="2">START domain-containing protein</fullName>
    </recommendedName>
</protein>
<dbReference type="AlphaFoldDB" id="A0A7R9AFM9"/>
<sequence>RSDMKRKQGTLLSFGFERQNSNSRIEDLKSTPDSSIILTEPDYPPKRIKISEADIEIALSDVTMWRDSSSANSAFSLINSLQTFDFIIALYTLADVLTITLPIARSIQAEDMDLVSAFEQLDALRATLGTWRQEAETAFSKIFLEAAEKAELLGIVVKLPRTSQQTKRFDAPSACPEEYYRRALFIPFLDDILMDLSSRFVILFFTFHEYRPDFPGVSFQQLKDSFWCGALLMSMDEQRGRVPELLRRVVIADLLSPLHALTSALQPVRLEPPAGQQGRDRLEPSAGQHVACRVTQPDPHSRKNRNRRRNLLPPPERQRHNDARRHDGPPRPGLPRQDPALPPGSRVSAQRGGARQPEVVRREYLGEGEKALEAFRSHLNSTDSWTLEVEYPEDEITVRSQFQPHLGIYFIYTEVGRRLSAVLNYDFEWAFWNTWAPAGQNHEWYKDFSQNEFVQSISKECRIIRETTKPMFGGLIAARDFVSIVCHRKIGDTIYWPFSNVTWPGLPPRHGIVRSVEHLGSGHAFSKHKENKKKCIFRWVNGMDFRVPFVPIGIIKGFALTNHKKFVLALRNHLDAAAASACNAIAPSDSSENIGIISKENIGSPDPNEAFPFVLMCSQVSKPSNSSVSKPVLQIITYSRSIYWHT</sequence>
<dbReference type="PROSITE" id="PS50848">
    <property type="entry name" value="START"/>
    <property type="match status" value="1"/>
</dbReference>
<dbReference type="Gene3D" id="3.30.530.20">
    <property type="match status" value="1"/>
</dbReference>
<evidence type="ECO:0000313" key="4">
    <source>
        <dbReference type="Proteomes" id="UP000677054"/>
    </source>
</evidence>
<keyword evidence="4" id="KW-1185">Reference proteome</keyword>
<dbReference type="InterPro" id="IPR052958">
    <property type="entry name" value="IFN-induced_PKR_regulator"/>
</dbReference>
<dbReference type="Proteomes" id="UP000677054">
    <property type="component" value="Unassembled WGS sequence"/>
</dbReference>
<organism evidence="3">
    <name type="scientific">Darwinula stevensoni</name>
    <dbReference type="NCBI Taxonomy" id="69355"/>
    <lineage>
        <taxon>Eukaryota</taxon>
        <taxon>Metazoa</taxon>
        <taxon>Ecdysozoa</taxon>
        <taxon>Arthropoda</taxon>
        <taxon>Crustacea</taxon>
        <taxon>Oligostraca</taxon>
        <taxon>Ostracoda</taxon>
        <taxon>Podocopa</taxon>
        <taxon>Podocopida</taxon>
        <taxon>Darwinulocopina</taxon>
        <taxon>Darwinuloidea</taxon>
        <taxon>Darwinulidae</taxon>
        <taxon>Darwinula</taxon>
    </lineage>
</organism>
<dbReference type="EMBL" id="CAJPEV010005150">
    <property type="protein sequence ID" value="CAG0902812.1"/>
    <property type="molecule type" value="Genomic_DNA"/>
</dbReference>
<gene>
    <name evidence="3" type="ORF">DSTB1V02_LOCUS12751</name>
</gene>
<feature type="region of interest" description="Disordered" evidence="1">
    <location>
        <begin position="269"/>
        <end position="359"/>
    </location>
</feature>
<dbReference type="GO" id="GO:0008289">
    <property type="term" value="F:lipid binding"/>
    <property type="evidence" value="ECO:0007669"/>
    <property type="project" value="InterPro"/>
</dbReference>
<name>A0A7R9AFM9_9CRUS</name>
<feature type="domain" description="START" evidence="2">
    <location>
        <begin position="443"/>
        <end position="579"/>
    </location>
</feature>
<evidence type="ECO:0000313" key="3">
    <source>
        <dbReference type="EMBL" id="CAD7253000.1"/>
    </source>
</evidence>
<accession>A0A7R9AFM9</accession>
<reference evidence="3" key="1">
    <citation type="submission" date="2020-11" db="EMBL/GenBank/DDBJ databases">
        <authorList>
            <person name="Tran Van P."/>
        </authorList>
    </citation>
    <scope>NUCLEOTIDE SEQUENCE</scope>
</reference>
<dbReference type="OrthoDB" id="6614843at2759"/>
<feature type="compositionally biased region" description="Basic and acidic residues" evidence="1">
    <location>
        <begin position="316"/>
        <end position="329"/>
    </location>
</feature>
<dbReference type="PANTHER" id="PTHR46289:SF14">
    <property type="entry name" value="DUF4371 DOMAIN-CONTAINING PROTEIN"/>
    <property type="match status" value="1"/>
</dbReference>
<dbReference type="InterPro" id="IPR023393">
    <property type="entry name" value="START-like_dom_sf"/>
</dbReference>
<dbReference type="EMBL" id="LR904667">
    <property type="protein sequence ID" value="CAD7253000.1"/>
    <property type="molecule type" value="Genomic_DNA"/>
</dbReference>
<dbReference type="SUPFAM" id="SSF55961">
    <property type="entry name" value="Bet v1-like"/>
    <property type="match status" value="1"/>
</dbReference>